<comment type="subcellular location">
    <subcellularLocation>
        <location evidence="1">Membrane</location>
        <topology evidence="1">Multi-pass membrane protein</topology>
    </subcellularLocation>
</comment>
<evidence type="ECO:0000313" key="9">
    <source>
        <dbReference type="Proteomes" id="UP001168877"/>
    </source>
</evidence>
<organism evidence="8 9">
    <name type="scientific">Acer saccharum</name>
    <name type="common">Sugar maple</name>
    <dbReference type="NCBI Taxonomy" id="4024"/>
    <lineage>
        <taxon>Eukaryota</taxon>
        <taxon>Viridiplantae</taxon>
        <taxon>Streptophyta</taxon>
        <taxon>Embryophyta</taxon>
        <taxon>Tracheophyta</taxon>
        <taxon>Spermatophyta</taxon>
        <taxon>Magnoliopsida</taxon>
        <taxon>eudicotyledons</taxon>
        <taxon>Gunneridae</taxon>
        <taxon>Pentapetalae</taxon>
        <taxon>rosids</taxon>
        <taxon>malvids</taxon>
        <taxon>Sapindales</taxon>
        <taxon>Sapindaceae</taxon>
        <taxon>Hippocastanoideae</taxon>
        <taxon>Acereae</taxon>
        <taxon>Acer</taxon>
    </lineage>
</organism>
<sequence length="226" mass="24883">MLVNKNVDSSNEANAAISLVGNVGLSPEDFVKLRLLCLLLSGVIQIVALRPNLQMYLNEAVLSWPSMSSVVLMLSSDNALLEPKKPGFLMDRKPQLEPDSSNKPKFTSSNEDHHHPSLTNPTPSLPHNLETPCRRPFEPNTQTQTLAATTTTLTPNPPKSHKSQPYNTDLLLPVARSPLVADLFSFFLSLFSLFFSFDRGVVAAAVRVKGWVFHDRGGGCGYVRTR</sequence>
<keyword evidence="6" id="KW-0325">Glycoprotein</keyword>
<protein>
    <submittedName>
        <fullName evidence="8">Uncharacterized protein</fullName>
    </submittedName>
</protein>
<dbReference type="GO" id="GO:0016020">
    <property type="term" value="C:membrane"/>
    <property type="evidence" value="ECO:0007669"/>
    <property type="project" value="UniProtKB-SubCell"/>
</dbReference>
<evidence type="ECO:0000256" key="7">
    <source>
        <dbReference type="SAM" id="MobiDB-lite"/>
    </source>
</evidence>
<evidence type="ECO:0000256" key="4">
    <source>
        <dbReference type="ARBA" id="ARBA00022989"/>
    </source>
</evidence>
<gene>
    <name evidence="8" type="ORF">LWI29_008710</name>
</gene>
<dbReference type="InterPro" id="IPR019395">
    <property type="entry name" value="Transmembrane_161A/B"/>
</dbReference>
<dbReference type="Proteomes" id="UP001168877">
    <property type="component" value="Unassembled WGS sequence"/>
</dbReference>
<name>A0AA39T214_ACESA</name>
<comment type="caution">
    <text evidence="8">The sequence shown here is derived from an EMBL/GenBank/DDBJ whole genome shotgun (WGS) entry which is preliminary data.</text>
</comment>
<keyword evidence="5" id="KW-0472">Membrane</keyword>
<keyword evidence="3" id="KW-0812">Transmembrane</keyword>
<dbReference type="AlphaFoldDB" id="A0AA39T214"/>
<comment type="similarity">
    <text evidence="2">Belongs to the TMEM161 family.</text>
</comment>
<dbReference type="PANTHER" id="PTHR13624">
    <property type="entry name" value="RE42071P"/>
    <property type="match status" value="1"/>
</dbReference>
<dbReference type="PANTHER" id="PTHR13624:SF6">
    <property type="entry name" value="EMEI"/>
    <property type="match status" value="1"/>
</dbReference>
<keyword evidence="4" id="KW-1133">Transmembrane helix</keyword>
<feature type="region of interest" description="Disordered" evidence="7">
    <location>
        <begin position="85"/>
        <end position="142"/>
    </location>
</feature>
<accession>A0AA39T214</accession>
<feature type="compositionally biased region" description="Basic and acidic residues" evidence="7">
    <location>
        <begin position="85"/>
        <end position="102"/>
    </location>
</feature>
<evidence type="ECO:0000256" key="1">
    <source>
        <dbReference type="ARBA" id="ARBA00004141"/>
    </source>
</evidence>
<evidence type="ECO:0000256" key="3">
    <source>
        <dbReference type="ARBA" id="ARBA00022692"/>
    </source>
</evidence>
<evidence type="ECO:0000313" key="8">
    <source>
        <dbReference type="EMBL" id="KAK0599793.1"/>
    </source>
</evidence>
<evidence type="ECO:0000256" key="2">
    <source>
        <dbReference type="ARBA" id="ARBA00009706"/>
    </source>
</evidence>
<proteinExistence type="inferred from homology"/>
<reference evidence="8" key="2">
    <citation type="submission" date="2023-06" db="EMBL/GenBank/DDBJ databases">
        <authorList>
            <person name="Swenson N.G."/>
            <person name="Wegrzyn J.L."/>
            <person name="Mcevoy S.L."/>
        </authorList>
    </citation>
    <scope>NUCLEOTIDE SEQUENCE</scope>
    <source>
        <strain evidence="8">NS2018</strain>
        <tissue evidence="8">Leaf</tissue>
    </source>
</reference>
<dbReference type="EMBL" id="JAUESC010000003">
    <property type="protein sequence ID" value="KAK0599793.1"/>
    <property type="molecule type" value="Genomic_DNA"/>
</dbReference>
<keyword evidence="9" id="KW-1185">Reference proteome</keyword>
<evidence type="ECO:0000256" key="6">
    <source>
        <dbReference type="ARBA" id="ARBA00023180"/>
    </source>
</evidence>
<reference evidence="8" key="1">
    <citation type="journal article" date="2022" name="Plant J.">
        <title>Strategies of tolerance reflected in two North American maple genomes.</title>
        <authorList>
            <person name="McEvoy S.L."/>
            <person name="Sezen U.U."/>
            <person name="Trouern-Trend A."/>
            <person name="McMahon S.M."/>
            <person name="Schaberg P.G."/>
            <person name="Yang J."/>
            <person name="Wegrzyn J.L."/>
            <person name="Swenson N.G."/>
        </authorList>
    </citation>
    <scope>NUCLEOTIDE SEQUENCE</scope>
    <source>
        <strain evidence="8">NS2018</strain>
    </source>
</reference>
<evidence type="ECO:0000256" key="5">
    <source>
        <dbReference type="ARBA" id="ARBA00023136"/>
    </source>
</evidence>